<dbReference type="CDD" id="cd00198">
    <property type="entry name" value="vWFA"/>
    <property type="match status" value="1"/>
</dbReference>
<evidence type="ECO:0000259" key="2">
    <source>
        <dbReference type="Pfam" id="PF13519"/>
    </source>
</evidence>
<protein>
    <submittedName>
        <fullName evidence="3">VWA domain-containing protein</fullName>
    </submittedName>
</protein>
<dbReference type="EMBL" id="JANFZH010000002">
    <property type="protein sequence ID" value="MCQ4838577.1"/>
    <property type="molecule type" value="Genomic_DNA"/>
</dbReference>
<name>A0ABT1RV70_9FIRM</name>
<organism evidence="3 4">
    <name type="scientific">Neglectibacter timonensis</name>
    <dbReference type="NCBI Taxonomy" id="1776382"/>
    <lineage>
        <taxon>Bacteria</taxon>
        <taxon>Bacillati</taxon>
        <taxon>Bacillota</taxon>
        <taxon>Clostridia</taxon>
        <taxon>Eubacteriales</taxon>
        <taxon>Oscillospiraceae</taxon>
        <taxon>Neglectibacter</taxon>
    </lineage>
</organism>
<dbReference type="InterPro" id="IPR036465">
    <property type="entry name" value="vWFA_dom_sf"/>
</dbReference>
<dbReference type="InterPro" id="IPR002035">
    <property type="entry name" value="VWF_A"/>
</dbReference>
<gene>
    <name evidence="3" type="ORF">NE695_01460</name>
</gene>
<feature type="domain" description="VWFA" evidence="2">
    <location>
        <begin position="175"/>
        <end position="273"/>
    </location>
</feature>
<feature type="chain" id="PRO_5046585135" evidence="1">
    <location>
        <begin position="36"/>
        <end position="688"/>
    </location>
</feature>
<keyword evidence="4" id="KW-1185">Reference proteome</keyword>
<dbReference type="Pfam" id="PF13519">
    <property type="entry name" value="VWA_2"/>
    <property type="match status" value="1"/>
</dbReference>
<keyword evidence="1" id="KW-0732">Signal</keyword>
<dbReference type="Gene3D" id="3.40.50.410">
    <property type="entry name" value="von Willebrand factor, type A domain"/>
    <property type="match status" value="1"/>
</dbReference>
<accession>A0ABT1RV70</accession>
<sequence>MKQTGGKRRRWRKAWYVTVLTLVFLVFSCQSNVQAVELGTVQCSREVKKVDSKERRYHMELKVWTEMSDYKSHQPQDIILLLENSYSMSCLAQAPDEDDTVYQKGIPTLHKISASQTLYTEVEGEYLPVVLNGNQWQLLTGKANDGTVYGEVVGTRDPLQGDIFTQDVFEKSECPTRMEQAKEAAKQLIRQTAEFLPGSRIGLLFFGKSLYSANSRELTESGVQSLLKEISDFGNEFGEGYCYAEALSKVQEMIEELQITGQNPCSLITITAGEAGSEKKEDPSGVTAAAASMQVLREQGVKSHVLLMGSGKSAESDWSALCSAPLENHYRECFQGQLLEEMDRLFRHIADSTTVSVVQALDPRFQLTEKEYARLSQEEVSVIEKENGETLIAWEAELPYNSENPWKTELEFEAKKDFPGGNDVGMDGEESGIYWGEKQISKCPDMEINVPIRISLKDIEDDIFLGEKVKTTLLRQNVEEKLLGNLIPNWYGKGETGTISYSWKRTDGSTVGSLKQLAEIRPVRDQEFLFAVTYTPKSQGNNAVGVPVQQTYSTGNYTVHVVSGTVSLEVLTDRLSEEGGMPVFSLEKDDTTFYRTARLSSQEKEESTLFVDFAGLPYGKYRLKQINPFYNKIDQECWLGICSKDDTLDLGRNVCDMEIKLTATPSEAGELNYSVDTYGEVFRVESGR</sequence>
<proteinExistence type="predicted"/>
<dbReference type="PROSITE" id="PS51257">
    <property type="entry name" value="PROKAR_LIPOPROTEIN"/>
    <property type="match status" value="1"/>
</dbReference>
<evidence type="ECO:0000313" key="4">
    <source>
        <dbReference type="Proteomes" id="UP001524473"/>
    </source>
</evidence>
<evidence type="ECO:0000256" key="1">
    <source>
        <dbReference type="SAM" id="SignalP"/>
    </source>
</evidence>
<dbReference type="RefSeq" id="WP_256191478.1">
    <property type="nucleotide sequence ID" value="NZ_CAJKKG010000084.1"/>
</dbReference>
<dbReference type="Proteomes" id="UP001524473">
    <property type="component" value="Unassembled WGS sequence"/>
</dbReference>
<feature type="signal peptide" evidence="1">
    <location>
        <begin position="1"/>
        <end position="35"/>
    </location>
</feature>
<dbReference type="SUPFAM" id="SSF53300">
    <property type="entry name" value="vWA-like"/>
    <property type="match status" value="1"/>
</dbReference>
<reference evidence="3 4" key="1">
    <citation type="submission" date="2022-06" db="EMBL/GenBank/DDBJ databases">
        <title>Isolation of gut microbiota from human fecal samples.</title>
        <authorList>
            <person name="Pamer E.G."/>
            <person name="Barat B."/>
            <person name="Waligurski E."/>
            <person name="Medina S."/>
            <person name="Paddock L."/>
            <person name="Mostad J."/>
        </authorList>
    </citation>
    <scope>NUCLEOTIDE SEQUENCE [LARGE SCALE GENOMIC DNA]</scope>
    <source>
        <strain evidence="3 4">DFI.9.73</strain>
    </source>
</reference>
<comment type="caution">
    <text evidence="3">The sequence shown here is derived from an EMBL/GenBank/DDBJ whole genome shotgun (WGS) entry which is preliminary data.</text>
</comment>
<evidence type="ECO:0000313" key="3">
    <source>
        <dbReference type="EMBL" id="MCQ4838577.1"/>
    </source>
</evidence>